<dbReference type="EMBL" id="QCYG01000010">
    <property type="protein sequence ID" value="PVA05501.1"/>
    <property type="molecule type" value="Genomic_DNA"/>
</dbReference>
<dbReference type="GO" id="GO:0046872">
    <property type="term" value="F:metal ion binding"/>
    <property type="evidence" value="ECO:0007669"/>
    <property type="project" value="UniProtKB-KW"/>
</dbReference>
<keyword evidence="2 5" id="KW-0808">Transferase</keyword>
<dbReference type="RefSeq" id="WP_108641928.1">
    <property type="nucleotide sequence ID" value="NZ_QCYG01000010.1"/>
</dbReference>
<name>A0A2T7FTL1_9RHOB</name>
<comment type="cofactor">
    <cofactor evidence="1">
        <name>Zn(2+)</name>
        <dbReference type="ChEBI" id="CHEBI:29105"/>
    </cofactor>
</comment>
<evidence type="ECO:0000313" key="6">
    <source>
        <dbReference type="Proteomes" id="UP000244817"/>
    </source>
</evidence>
<protein>
    <submittedName>
        <fullName evidence="5">Class III aminotransferase</fullName>
    </submittedName>
</protein>
<evidence type="ECO:0000256" key="2">
    <source>
        <dbReference type="ARBA" id="ARBA00022679"/>
    </source>
</evidence>
<keyword evidence="5" id="KW-0032">Aminotransferase</keyword>
<reference evidence="5 6" key="1">
    <citation type="submission" date="2018-04" db="EMBL/GenBank/DDBJ databases">
        <title>Pelagivirga bohaiensis gen. nov., sp. nov., a bacterium isolated from the Bohai Sea.</title>
        <authorList>
            <person name="Ji X."/>
        </authorList>
    </citation>
    <scope>NUCLEOTIDE SEQUENCE [LARGE SCALE GENOMIC DNA]</scope>
    <source>
        <strain evidence="5 6">BH-SD16</strain>
    </source>
</reference>
<dbReference type="GO" id="GO:0008483">
    <property type="term" value="F:transaminase activity"/>
    <property type="evidence" value="ECO:0007669"/>
    <property type="project" value="UniProtKB-KW"/>
</dbReference>
<dbReference type="PANTHER" id="PTHR37418:SF2">
    <property type="entry name" value="3-KETO-5-AMINOHEXANOATE CLEAVAGE ENZYME"/>
    <property type="match status" value="1"/>
</dbReference>
<dbReference type="Pfam" id="PF05853">
    <property type="entry name" value="BKACE"/>
    <property type="match status" value="1"/>
</dbReference>
<evidence type="ECO:0000313" key="5">
    <source>
        <dbReference type="EMBL" id="PVA05501.1"/>
    </source>
</evidence>
<evidence type="ECO:0000256" key="4">
    <source>
        <dbReference type="ARBA" id="ARBA00022833"/>
    </source>
</evidence>
<sequence>MTALPRIMVAPNGARRTKADHPQLPMTVEDTVATAQACWEAGAGGLHAHVRDASGAHVLDAGLYRELLAEMTRSCPDMQVQITTEAVGRYTPHEQRQLVRDVVPSAVSVSIREMLADGPVPDFYHWAREAGIAVQHILYGADDIALLADERTAGRIPDGPLQALIVLGRYTTGQYSDPETLVPLVAQLQTVAPGADWAACAFGQTETACLRRAFDLGGKARVGFENNLHSAAGTLAPDNAARVAEIAALRPKTDVQG</sequence>
<gene>
    <name evidence="5" type="ORF">DC363_14750</name>
</gene>
<keyword evidence="4" id="KW-0862">Zinc</keyword>
<dbReference type="PANTHER" id="PTHR37418">
    <property type="entry name" value="3-KETO-5-AMINOHEXANOATE CLEAVAGE ENZYME-RELATED"/>
    <property type="match status" value="1"/>
</dbReference>
<dbReference type="Gene3D" id="3.20.20.70">
    <property type="entry name" value="Aldolase class I"/>
    <property type="match status" value="1"/>
</dbReference>
<proteinExistence type="predicted"/>
<keyword evidence="6" id="KW-1185">Reference proteome</keyword>
<dbReference type="Proteomes" id="UP000244817">
    <property type="component" value="Unassembled WGS sequence"/>
</dbReference>
<dbReference type="OrthoDB" id="9805277at2"/>
<evidence type="ECO:0000256" key="3">
    <source>
        <dbReference type="ARBA" id="ARBA00022723"/>
    </source>
</evidence>
<keyword evidence="3" id="KW-0479">Metal-binding</keyword>
<accession>A0A2T7FTL1</accession>
<organism evidence="5 6">
    <name type="scientific">Thalassorhabdomicrobium marinisediminis</name>
    <dbReference type="NCBI Taxonomy" id="2170577"/>
    <lineage>
        <taxon>Bacteria</taxon>
        <taxon>Pseudomonadati</taxon>
        <taxon>Pseudomonadota</taxon>
        <taxon>Alphaproteobacteria</taxon>
        <taxon>Rhodobacterales</taxon>
        <taxon>Paracoccaceae</taxon>
        <taxon>Thalassorhabdomicrobium</taxon>
    </lineage>
</organism>
<comment type="caution">
    <text evidence="5">The sequence shown here is derived from an EMBL/GenBank/DDBJ whole genome shotgun (WGS) entry which is preliminary data.</text>
</comment>
<dbReference type="InterPro" id="IPR008567">
    <property type="entry name" value="BKACE"/>
</dbReference>
<dbReference type="AlphaFoldDB" id="A0A2T7FTL1"/>
<dbReference type="InterPro" id="IPR013785">
    <property type="entry name" value="Aldolase_TIM"/>
</dbReference>
<evidence type="ECO:0000256" key="1">
    <source>
        <dbReference type="ARBA" id="ARBA00001947"/>
    </source>
</evidence>
<dbReference type="GO" id="GO:0043720">
    <property type="term" value="F:3-keto-5-aminohexanoate cleavage activity"/>
    <property type="evidence" value="ECO:0007669"/>
    <property type="project" value="InterPro"/>
</dbReference>